<dbReference type="Gene3D" id="3.40.50.1450">
    <property type="entry name" value="HybD-like"/>
    <property type="match status" value="1"/>
</dbReference>
<evidence type="ECO:0000256" key="3">
    <source>
        <dbReference type="ARBA" id="ARBA00023145"/>
    </source>
</evidence>
<proteinExistence type="inferred from homology"/>
<dbReference type="InterPro" id="IPR023430">
    <property type="entry name" value="Pept_HybD-like_dom_sf"/>
</dbReference>
<name>A0A6N4TI43_9FIRM</name>
<dbReference type="GO" id="GO:0008233">
    <property type="term" value="F:peptidase activity"/>
    <property type="evidence" value="ECO:0007669"/>
    <property type="project" value="UniProtKB-KW"/>
</dbReference>
<dbReference type="AlphaFoldDB" id="A0A6N4TI43"/>
<evidence type="ECO:0000313" key="4">
    <source>
        <dbReference type="EMBL" id="BBK21782.1"/>
    </source>
</evidence>
<dbReference type="GO" id="GO:0006508">
    <property type="term" value="P:proteolysis"/>
    <property type="evidence" value="ECO:0007669"/>
    <property type="project" value="UniProtKB-KW"/>
</dbReference>
<dbReference type="HAMAP" id="MF_00626">
    <property type="entry name" value="Germination_prot"/>
    <property type="match status" value="1"/>
</dbReference>
<keyword evidence="2" id="KW-0378">Hydrolase</keyword>
<dbReference type="Pfam" id="PF03418">
    <property type="entry name" value="Peptidase_A25"/>
    <property type="match status" value="1"/>
</dbReference>
<accession>A0A6N4TI43</accession>
<organism evidence="4 5">
    <name type="scientific">Amedibacterium intestinale</name>
    <dbReference type="NCBI Taxonomy" id="2583452"/>
    <lineage>
        <taxon>Bacteria</taxon>
        <taxon>Bacillati</taxon>
        <taxon>Bacillota</taxon>
        <taxon>Erysipelotrichia</taxon>
        <taxon>Erysipelotrichales</taxon>
        <taxon>Erysipelotrichaceae</taxon>
        <taxon>Amedibacterium</taxon>
    </lineage>
</organism>
<keyword evidence="5" id="KW-1185">Reference proteome</keyword>
<protein>
    <submittedName>
        <fullName evidence="4">Germination protease</fullName>
    </submittedName>
</protein>
<keyword evidence="1 4" id="KW-0645">Protease</keyword>
<sequence length="290" mass="32469">MKEKNTIYTDFADEIITKETKNKAYNYTEKRNDYIKMHHISVLEDENELGKEKGEYITIECEDMGNHIARTHMAEAICESMMHMCEARNLKFQKILVIGLGNREIISDALGPYVASKLLVTAHLYENEDKAYLKGTRNVAVLSPGVMGQTGMESFSIVKSVTQMYHPDLIIAIDALATRNLNRINRVIQLNDTGIQPGSGVGNYRHALNEASLHVPVIAIGVATVSSVGAIVSDVLQDEKDAKNILKRLSKVKRMDMIVTPKSMDDALQYLTDMLSDGINHFLHPDFDNL</sequence>
<reference evidence="5" key="1">
    <citation type="submission" date="2019-05" db="EMBL/GenBank/DDBJ databases">
        <title>Complete genome sequencing of Absiella argi strain JCM 30884.</title>
        <authorList>
            <person name="Sakamoto M."/>
            <person name="Murakami T."/>
            <person name="Mori H."/>
        </authorList>
    </citation>
    <scope>NUCLEOTIDE SEQUENCE [LARGE SCALE GENOMIC DNA]</scope>
    <source>
        <strain evidence="5">JCM 30884</strain>
    </source>
</reference>
<dbReference type="NCBIfam" id="TIGR01441">
    <property type="entry name" value="GPR"/>
    <property type="match status" value="1"/>
</dbReference>
<dbReference type="KEGG" id="aarg:Aargi30884_06850"/>
<dbReference type="InterPro" id="IPR005080">
    <property type="entry name" value="Peptidase_A25"/>
</dbReference>
<dbReference type="EMBL" id="AP019695">
    <property type="protein sequence ID" value="BBK21782.1"/>
    <property type="molecule type" value="Genomic_DNA"/>
</dbReference>
<evidence type="ECO:0000313" key="5">
    <source>
        <dbReference type="Proteomes" id="UP000464754"/>
    </source>
</evidence>
<evidence type="ECO:0000256" key="2">
    <source>
        <dbReference type="ARBA" id="ARBA00022801"/>
    </source>
</evidence>
<gene>
    <name evidence="4" type="primary">gpr</name>
    <name evidence="4" type="ORF">Aargi30884_06850</name>
</gene>
<keyword evidence="3" id="KW-0865">Zymogen</keyword>
<evidence type="ECO:0000256" key="1">
    <source>
        <dbReference type="ARBA" id="ARBA00022670"/>
    </source>
</evidence>
<dbReference type="SUPFAM" id="SSF53163">
    <property type="entry name" value="HybD-like"/>
    <property type="match status" value="1"/>
</dbReference>
<dbReference type="GO" id="GO:0009847">
    <property type="term" value="P:spore germination"/>
    <property type="evidence" value="ECO:0007669"/>
    <property type="project" value="InterPro"/>
</dbReference>
<dbReference type="RefSeq" id="WP_118277101.1">
    <property type="nucleotide sequence ID" value="NZ_AP019695.1"/>
</dbReference>
<dbReference type="Proteomes" id="UP000464754">
    <property type="component" value="Chromosome"/>
</dbReference>